<evidence type="ECO:0000256" key="1">
    <source>
        <dbReference type="SAM" id="MobiDB-lite"/>
    </source>
</evidence>
<dbReference type="AlphaFoldDB" id="A0A6J4R2U1"/>
<protein>
    <submittedName>
        <fullName evidence="2">Thioredoxin</fullName>
    </submittedName>
</protein>
<proteinExistence type="predicted"/>
<reference evidence="2" key="1">
    <citation type="submission" date="2020-02" db="EMBL/GenBank/DDBJ databases">
        <authorList>
            <person name="Meier V. D."/>
        </authorList>
    </citation>
    <scope>NUCLEOTIDE SEQUENCE</scope>
    <source>
        <strain evidence="2">AVDCRST_MAG38</strain>
    </source>
</reference>
<gene>
    <name evidence="2" type="ORF">AVDCRST_MAG38-287</name>
</gene>
<feature type="region of interest" description="Disordered" evidence="1">
    <location>
        <begin position="1"/>
        <end position="108"/>
    </location>
</feature>
<dbReference type="EMBL" id="CADCVJ010000016">
    <property type="protein sequence ID" value="CAA9462612.1"/>
    <property type="molecule type" value="Genomic_DNA"/>
</dbReference>
<feature type="compositionally biased region" description="Basic residues" evidence="1">
    <location>
        <begin position="14"/>
        <end position="25"/>
    </location>
</feature>
<name>A0A6J4R2U1_9ACTN</name>
<accession>A0A6J4R2U1</accession>
<evidence type="ECO:0000313" key="2">
    <source>
        <dbReference type="EMBL" id="CAA9462612.1"/>
    </source>
</evidence>
<feature type="non-terminal residue" evidence="2">
    <location>
        <position position="108"/>
    </location>
</feature>
<feature type="non-terminal residue" evidence="2">
    <location>
        <position position="1"/>
    </location>
</feature>
<feature type="compositionally biased region" description="Basic and acidic residues" evidence="1">
    <location>
        <begin position="53"/>
        <end position="67"/>
    </location>
</feature>
<feature type="compositionally biased region" description="Low complexity" evidence="1">
    <location>
        <begin position="93"/>
        <end position="108"/>
    </location>
</feature>
<organism evidence="2">
    <name type="scientific">uncultured Solirubrobacteraceae bacterium</name>
    <dbReference type="NCBI Taxonomy" id="1162706"/>
    <lineage>
        <taxon>Bacteria</taxon>
        <taxon>Bacillati</taxon>
        <taxon>Actinomycetota</taxon>
        <taxon>Thermoleophilia</taxon>
        <taxon>Solirubrobacterales</taxon>
        <taxon>Solirubrobacteraceae</taxon>
        <taxon>environmental samples</taxon>
    </lineage>
</organism>
<sequence length="108" mass="12484">GRHHRRDRQQLPGRGHRVRHPRARRLLGAVVRPLPRGRSRARGDRLRARRHADRQAQRRREPADRRPVRGPVDPDDDPLPQRPDRHQGRRRAAAQAPRGPAGARPDPV</sequence>